<protein>
    <recommendedName>
        <fullName evidence="8">RNA polymerase sigma factor for flagellar operon</fullName>
    </recommendedName>
</protein>
<dbReference type="GO" id="GO:0016987">
    <property type="term" value="F:sigma factor activity"/>
    <property type="evidence" value="ECO:0007669"/>
    <property type="project" value="UniProtKB-KW"/>
</dbReference>
<dbReference type="InterPro" id="IPR000943">
    <property type="entry name" value="RNA_pol_sigma70"/>
</dbReference>
<dbReference type="EMBL" id="UOEK01000263">
    <property type="protein sequence ID" value="VAW03645.1"/>
    <property type="molecule type" value="Genomic_DNA"/>
</dbReference>
<gene>
    <name evidence="7" type="ORF">MNBD_ACTINO02-2707</name>
</gene>
<dbReference type="NCBIfam" id="TIGR02937">
    <property type="entry name" value="sigma70-ECF"/>
    <property type="match status" value="1"/>
</dbReference>
<accession>A0A3B0SBS4</accession>
<dbReference type="AlphaFoldDB" id="A0A3B0SBS4"/>
<dbReference type="Gene3D" id="1.10.1740.10">
    <property type="match status" value="1"/>
</dbReference>
<keyword evidence="3" id="KW-0238">DNA-binding</keyword>
<dbReference type="InterPro" id="IPR013325">
    <property type="entry name" value="RNA_pol_sigma_r2"/>
</dbReference>
<evidence type="ECO:0000256" key="2">
    <source>
        <dbReference type="ARBA" id="ARBA00023082"/>
    </source>
</evidence>
<evidence type="ECO:0000256" key="4">
    <source>
        <dbReference type="ARBA" id="ARBA00023163"/>
    </source>
</evidence>
<dbReference type="PANTHER" id="PTHR30385:SF7">
    <property type="entry name" value="RNA POLYMERASE SIGMA FACTOR FLIA"/>
    <property type="match status" value="1"/>
</dbReference>
<dbReference type="GO" id="GO:0003677">
    <property type="term" value="F:DNA binding"/>
    <property type="evidence" value="ECO:0007669"/>
    <property type="project" value="UniProtKB-KW"/>
</dbReference>
<dbReference type="GO" id="GO:0006352">
    <property type="term" value="P:DNA-templated transcription initiation"/>
    <property type="evidence" value="ECO:0007669"/>
    <property type="project" value="InterPro"/>
</dbReference>
<dbReference type="InterPro" id="IPR014284">
    <property type="entry name" value="RNA_pol_sigma-70_dom"/>
</dbReference>
<keyword evidence="4" id="KW-0804">Transcription</keyword>
<evidence type="ECO:0000259" key="6">
    <source>
        <dbReference type="Pfam" id="PF04545"/>
    </source>
</evidence>
<dbReference type="PANTHER" id="PTHR30385">
    <property type="entry name" value="SIGMA FACTOR F FLAGELLAR"/>
    <property type="match status" value="1"/>
</dbReference>
<feature type="domain" description="RNA polymerase sigma-70 region 4" evidence="6">
    <location>
        <begin position="185"/>
        <end position="233"/>
    </location>
</feature>
<dbReference type="PRINTS" id="PR00046">
    <property type="entry name" value="SIGMA70FCT"/>
</dbReference>
<dbReference type="Pfam" id="PF04542">
    <property type="entry name" value="Sigma70_r2"/>
    <property type="match status" value="1"/>
</dbReference>
<proteinExistence type="predicted"/>
<evidence type="ECO:0008006" key="8">
    <source>
        <dbReference type="Google" id="ProtNLM"/>
    </source>
</evidence>
<organism evidence="7">
    <name type="scientific">hydrothermal vent metagenome</name>
    <dbReference type="NCBI Taxonomy" id="652676"/>
    <lineage>
        <taxon>unclassified sequences</taxon>
        <taxon>metagenomes</taxon>
        <taxon>ecological metagenomes</taxon>
    </lineage>
</organism>
<dbReference type="InterPro" id="IPR007630">
    <property type="entry name" value="RNA_pol_sigma70_r4"/>
</dbReference>
<evidence type="ECO:0000256" key="3">
    <source>
        <dbReference type="ARBA" id="ARBA00023125"/>
    </source>
</evidence>
<dbReference type="Pfam" id="PF04545">
    <property type="entry name" value="Sigma70_r4"/>
    <property type="match status" value="1"/>
</dbReference>
<evidence type="ECO:0000259" key="5">
    <source>
        <dbReference type="Pfam" id="PF04542"/>
    </source>
</evidence>
<dbReference type="Gene3D" id="1.20.140.160">
    <property type="match status" value="1"/>
</dbReference>
<keyword evidence="1" id="KW-0805">Transcription regulation</keyword>
<reference evidence="7" key="1">
    <citation type="submission" date="2018-06" db="EMBL/GenBank/DDBJ databases">
        <authorList>
            <person name="Zhirakovskaya E."/>
        </authorList>
    </citation>
    <scope>NUCLEOTIDE SEQUENCE</scope>
</reference>
<dbReference type="InterPro" id="IPR013324">
    <property type="entry name" value="RNA_pol_sigma_r3/r4-like"/>
</dbReference>
<evidence type="ECO:0000313" key="7">
    <source>
        <dbReference type="EMBL" id="VAW03645.1"/>
    </source>
</evidence>
<sequence length="287" mass="32249">MSGEVRPYETENILVRDHLDLVGQVVARVSARYPRHVDRQELWNAGALGLVEAARRYDPEAGIPFDRYASIRVRGAIIDSTRSRDWASRSVRRRYREMEDASAAFTERSGRTPNQKELAKTLGVSDDELHQIQARSQASMLLYLDNETDDTGMSLRDTVVETDTNIQPEAALEHKEMMGTLTSAVEHLPGVHSEVVRRYYLQGELLQDIAEELGVTQARVSQIRAEALTALRAWFGSLYEGIPDVPDSAPGKRARTAFVAELASQSTWRTRFDHQNEPVIERQAAGS</sequence>
<feature type="domain" description="RNA polymerase sigma-70 region 2" evidence="5">
    <location>
        <begin position="14"/>
        <end position="86"/>
    </location>
</feature>
<keyword evidence="2" id="KW-0731">Sigma factor</keyword>
<dbReference type="SUPFAM" id="SSF88946">
    <property type="entry name" value="Sigma2 domain of RNA polymerase sigma factors"/>
    <property type="match status" value="1"/>
</dbReference>
<name>A0A3B0SBS4_9ZZZZ</name>
<dbReference type="InterPro" id="IPR007627">
    <property type="entry name" value="RNA_pol_sigma70_r2"/>
</dbReference>
<dbReference type="SUPFAM" id="SSF88659">
    <property type="entry name" value="Sigma3 and sigma4 domains of RNA polymerase sigma factors"/>
    <property type="match status" value="2"/>
</dbReference>
<evidence type="ECO:0000256" key="1">
    <source>
        <dbReference type="ARBA" id="ARBA00023015"/>
    </source>
</evidence>